<reference evidence="11" key="1">
    <citation type="submission" date="2014-01" db="EMBL/GenBank/DDBJ databases">
        <title>Molecular cloning and expression pattern analysis of glycometabolism genes in Apostichopus japonicus during aestivation.</title>
        <authorList>
            <person name="Zhao Y."/>
        </authorList>
    </citation>
    <scope>NUCLEOTIDE SEQUENCE</scope>
</reference>
<keyword evidence="4 9" id="KW-0378">Hydrolase</keyword>
<evidence type="ECO:0000256" key="8">
    <source>
        <dbReference type="RuleBase" id="RU003690"/>
    </source>
</evidence>
<dbReference type="InterPro" id="IPR001360">
    <property type="entry name" value="Glyco_hydro_1"/>
</dbReference>
<dbReference type="EMBL" id="KJ026546">
    <property type="protein sequence ID" value="AIY54289.1"/>
    <property type="molecule type" value="mRNA"/>
</dbReference>
<feature type="active site" description="Nucleophile" evidence="7">
    <location>
        <position position="416"/>
    </location>
</feature>
<evidence type="ECO:0000256" key="7">
    <source>
        <dbReference type="PROSITE-ProRule" id="PRU10055"/>
    </source>
</evidence>
<evidence type="ECO:0000256" key="3">
    <source>
        <dbReference type="ARBA" id="ARBA00012744"/>
    </source>
</evidence>
<dbReference type="PRINTS" id="PR00131">
    <property type="entry name" value="GLHYDRLASE1"/>
</dbReference>
<dbReference type="Pfam" id="PF00232">
    <property type="entry name" value="Glyco_hydro_1"/>
    <property type="match status" value="1"/>
</dbReference>
<dbReference type="GO" id="GO:0004553">
    <property type="term" value="F:hydrolase activity, hydrolyzing O-glycosyl compounds"/>
    <property type="evidence" value="ECO:0007669"/>
    <property type="project" value="InterPro"/>
</dbReference>
<evidence type="ECO:0000256" key="5">
    <source>
        <dbReference type="ARBA" id="ARBA00023180"/>
    </source>
</evidence>
<dbReference type="PROSITE" id="PS00653">
    <property type="entry name" value="GLYCOSYL_HYDROL_F1_2"/>
    <property type="match status" value="1"/>
</dbReference>
<evidence type="ECO:0000256" key="10">
    <source>
        <dbReference type="SAM" id="SignalP"/>
    </source>
</evidence>
<dbReference type="GO" id="GO:0005975">
    <property type="term" value="P:carbohydrate metabolic process"/>
    <property type="evidence" value="ECO:0007669"/>
    <property type="project" value="InterPro"/>
</dbReference>
<evidence type="ECO:0000256" key="6">
    <source>
        <dbReference type="ARBA" id="ARBA00023295"/>
    </source>
</evidence>
<dbReference type="PANTHER" id="PTHR10353">
    <property type="entry name" value="GLYCOSYL HYDROLASE"/>
    <property type="match status" value="1"/>
</dbReference>
<dbReference type="Gene3D" id="3.20.20.80">
    <property type="entry name" value="Glycosidases"/>
    <property type="match status" value="1"/>
</dbReference>
<keyword evidence="6 9" id="KW-0326">Glycosidase</keyword>
<keyword evidence="10" id="KW-0732">Signal</keyword>
<dbReference type="AlphaFoldDB" id="A0A2I4JFY0"/>
<organism evidence="11">
    <name type="scientific">Stichopus japonicus</name>
    <name type="common">Sea cucumber</name>
    <dbReference type="NCBI Taxonomy" id="307972"/>
    <lineage>
        <taxon>Eukaryota</taxon>
        <taxon>Metazoa</taxon>
        <taxon>Echinodermata</taxon>
        <taxon>Eleutherozoa</taxon>
        <taxon>Echinozoa</taxon>
        <taxon>Holothuroidea</taxon>
        <taxon>Aspidochirotacea</taxon>
        <taxon>Aspidochirotida</taxon>
        <taxon>Stichopodidae</taxon>
        <taxon>Apostichopus</taxon>
    </lineage>
</organism>
<dbReference type="InterPro" id="IPR018120">
    <property type="entry name" value="Glyco_hydro_1_AS"/>
</dbReference>
<comment type="subunit">
    <text evidence="2">Homodimer.</text>
</comment>
<evidence type="ECO:0000256" key="9">
    <source>
        <dbReference type="RuleBase" id="RU004468"/>
    </source>
</evidence>
<evidence type="ECO:0000256" key="2">
    <source>
        <dbReference type="ARBA" id="ARBA00011738"/>
    </source>
</evidence>
<accession>A0A2I4JFY0</accession>
<keyword evidence="5" id="KW-0325">Glycoprotein</keyword>
<feature type="chain" id="PRO_5014371937" description="beta-glucosidase" evidence="10">
    <location>
        <begin position="19"/>
        <end position="541"/>
    </location>
</feature>
<dbReference type="PROSITE" id="PS00572">
    <property type="entry name" value="GLYCOSYL_HYDROL_F1_1"/>
    <property type="match status" value="1"/>
</dbReference>
<sequence length="541" mass="61321">MKSPLVFVIAAMVTCIVAQDPYYVWPDVFNDEERDAFYYGQFPDDFKWSTATSSYQIEGAWDVEDKGESVWDTFAHEGTHVANGDTGDVACDSYNLYATDVQLIKNMGLSYYRFSLSWPRILPNGRPDSASADGLRYYNALINELLDNDINPQVTLYHWDLPQALEDEGGFLSDDFPQWFNDYATYCFEQFGDRVKFWITFNEPWIIAVLGYGDGVFAPGLNGIGDKVYNVSHNLILGHAMTYRTYDSTYRASQMGEIGITLNSDFVEPYDRSIPSDVEAASRSLRFGLGWYANPIFKNGDYPDIMKEKIARKSAAQGLASSRLPEFTEEEKNMIKGTYDFFGLNHYTTVYCVDSDQEDLSNPPSYYKDGDVNQWKDSSWPSTGSSWLHVVPWGIRRLATWIRDEYGQDIPIYVTENGVSTKDVAELNDEIRTKYYTSYINEILKAIRIDNVNVKGYTAWSLMDNFEWAAGYTERFGLHYVDFSDPERPRTPKASANAYAQIVADNGFNSGSTVTGALCLLVASTLLALINAFVPSTCFEF</sequence>
<comment type="similarity">
    <text evidence="1 8">Belongs to the glycosyl hydrolase 1 family.</text>
</comment>
<dbReference type="InterPro" id="IPR033132">
    <property type="entry name" value="GH_1_N_CS"/>
</dbReference>
<dbReference type="SUPFAM" id="SSF51445">
    <property type="entry name" value="(Trans)glycosidases"/>
    <property type="match status" value="1"/>
</dbReference>
<evidence type="ECO:0000256" key="1">
    <source>
        <dbReference type="ARBA" id="ARBA00010838"/>
    </source>
</evidence>
<name>A0A2I4JFY0_STIJA</name>
<dbReference type="InterPro" id="IPR017853">
    <property type="entry name" value="GH"/>
</dbReference>
<feature type="signal peptide" evidence="10">
    <location>
        <begin position="1"/>
        <end position="18"/>
    </location>
</feature>
<protein>
    <recommendedName>
        <fullName evidence="3">beta-glucosidase</fullName>
        <ecNumber evidence="3">3.2.1.21</ecNumber>
    </recommendedName>
</protein>
<dbReference type="PANTHER" id="PTHR10353:SF36">
    <property type="entry name" value="LP05116P"/>
    <property type="match status" value="1"/>
</dbReference>
<dbReference type="EC" id="3.2.1.21" evidence="3"/>
<proteinExistence type="evidence at transcript level"/>
<dbReference type="FunFam" id="3.20.20.80:FF:000013">
    <property type="entry name" value="lactase-phlorizin hydrolase"/>
    <property type="match status" value="1"/>
</dbReference>
<evidence type="ECO:0000256" key="4">
    <source>
        <dbReference type="ARBA" id="ARBA00022801"/>
    </source>
</evidence>
<evidence type="ECO:0000313" key="11">
    <source>
        <dbReference type="EMBL" id="AIY54289.1"/>
    </source>
</evidence>